<evidence type="ECO:0000259" key="5">
    <source>
        <dbReference type="Pfam" id="PF04715"/>
    </source>
</evidence>
<dbReference type="GO" id="GO:0004049">
    <property type="term" value="F:anthranilate synthase activity"/>
    <property type="evidence" value="ECO:0007669"/>
    <property type="project" value="UniProtKB-EC"/>
</dbReference>
<dbReference type="InterPro" id="IPR019999">
    <property type="entry name" value="Anth_synth_I-like"/>
</dbReference>
<sequence length="518" mass="56173">MRAPELQLGEAVALRRILSVSRDPLSLYAALTDRGQRTDTLLLEEAGGRAFIVDKAAVRAECRGRDVTLTALSSGGRRVLEVAAAQLGRYVAASAEDILTLSFPKTDEEGAEARLIAPSPFDALRSLVQNLKSFSADEPFALFTAGIVSFDHVDMFESLPAGQEDVLGFPDYQFWLAESLIVVEPHASVRLICTAFGSDCRREAEQAHHEAAQRLARLVQRCEAATRSVEVPATAEAPAEVAVDIDDESFASLVDRLKRNIEAGDVYQIVPSRTFEMPCSDPVTAFAKQRGLDPSPYMFFVSGPDQIIFGASPESAVRVHRDEGWPIVEVKPIAGTRARGETPDLDDRLEADLRLDEKETAEHMMLVDLARNDVARISIPGTRRVASLLKVERFARVMHLVSLVRGNLAIGFDAFHALQACLNVGTLTGAPKLKAMELLRQWEATRRGPYGGAVGWVSGAGEMDSAVIIRSAVVRDGQARVRAGAGVVHDSDPVREADETRRKASAVLIALASAEAAR</sequence>
<comment type="catalytic activity">
    <reaction evidence="3">
        <text>chorismate + L-glutamine = anthranilate + pyruvate + L-glutamate + H(+)</text>
        <dbReference type="Rhea" id="RHEA:21732"/>
        <dbReference type="ChEBI" id="CHEBI:15361"/>
        <dbReference type="ChEBI" id="CHEBI:15378"/>
        <dbReference type="ChEBI" id="CHEBI:16567"/>
        <dbReference type="ChEBI" id="CHEBI:29748"/>
        <dbReference type="ChEBI" id="CHEBI:29985"/>
        <dbReference type="ChEBI" id="CHEBI:58359"/>
        <dbReference type="EC" id="4.1.3.27"/>
    </reaction>
</comment>
<keyword evidence="2" id="KW-0456">Lyase</keyword>
<dbReference type="EC" id="4.1.3.27" evidence="1"/>
<dbReference type="RefSeq" id="WP_109271353.1">
    <property type="nucleotide sequence ID" value="NZ_QFFF01000001.1"/>
</dbReference>
<comment type="caution">
    <text evidence="6">The sequence shown here is derived from an EMBL/GenBank/DDBJ whole genome shotgun (WGS) entry which is preliminary data.</text>
</comment>
<dbReference type="PRINTS" id="PR00095">
    <property type="entry name" value="ANTSNTHASEI"/>
</dbReference>
<dbReference type="NCBIfam" id="NF010079">
    <property type="entry name" value="PRK13564.1"/>
    <property type="match status" value="1"/>
</dbReference>
<dbReference type="SUPFAM" id="SSF56322">
    <property type="entry name" value="ADC synthase"/>
    <property type="match status" value="1"/>
</dbReference>
<evidence type="ECO:0000256" key="3">
    <source>
        <dbReference type="ARBA" id="ARBA00047683"/>
    </source>
</evidence>
<dbReference type="InterPro" id="IPR005801">
    <property type="entry name" value="ADC_synthase"/>
</dbReference>
<organism evidence="6 7">
    <name type="scientific">Allosphingosinicella humi</name>
    <dbReference type="NCBI Taxonomy" id="2068657"/>
    <lineage>
        <taxon>Bacteria</taxon>
        <taxon>Pseudomonadati</taxon>
        <taxon>Pseudomonadota</taxon>
        <taxon>Alphaproteobacteria</taxon>
        <taxon>Sphingomonadales</taxon>
        <taxon>Sphingomonadaceae</taxon>
        <taxon>Allosphingosinicella</taxon>
    </lineage>
</organism>
<dbReference type="Pfam" id="PF00425">
    <property type="entry name" value="Chorismate_bind"/>
    <property type="match status" value="1"/>
</dbReference>
<reference evidence="6 7" key="1">
    <citation type="submission" date="2018-05" db="EMBL/GenBank/DDBJ databases">
        <title>Genome of Sphingosinicella humi QZX222.</title>
        <authorList>
            <person name="Qiao Z."/>
            <person name="Wang G."/>
        </authorList>
    </citation>
    <scope>NUCLEOTIDE SEQUENCE [LARGE SCALE GENOMIC DNA]</scope>
    <source>
        <strain evidence="6 7">QZX222</strain>
    </source>
</reference>
<dbReference type="Proteomes" id="UP000245916">
    <property type="component" value="Unassembled WGS sequence"/>
</dbReference>
<dbReference type="GO" id="GO:0000162">
    <property type="term" value="P:L-tryptophan biosynthetic process"/>
    <property type="evidence" value="ECO:0007669"/>
    <property type="project" value="TreeGrafter"/>
</dbReference>
<accession>A0A2U2J4H0</accession>
<dbReference type="PANTHER" id="PTHR11236:SF49">
    <property type="entry name" value="ANTHRANILATE SYNTHASE COMPONENT 1"/>
    <property type="match status" value="1"/>
</dbReference>
<gene>
    <name evidence="6" type="ORF">DF286_10305</name>
</gene>
<proteinExistence type="predicted"/>
<protein>
    <recommendedName>
        <fullName evidence="1">anthranilate synthase</fullName>
        <ecNumber evidence="1">4.1.3.27</ecNumber>
    </recommendedName>
</protein>
<evidence type="ECO:0000256" key="1">
    <source>
        <dbReference type="ARBA" id="ARBA00012266"/>
    </source>
</evidence>
<feature type="domain" description="Anthranilate synthase component I N-terminal" evidence="5">
    <location>
        <begin position="88"/>
        <end position="183"/>
    </location>
</feature>
<dbReference type="Gene3D" id="3.60.120.10">
    <property type="entry name" value="Anthranilate synthase"/>
    <property type="match status" value="1"/>
</dbReference>
<dbReference type="AlphaFoldDB" id="A0A2U2J4H0"/>
<dbReference type="PANTHER" id="PTHR11236">
    <property type="entry name" value="AMINOBENZOATE/ANTHRANILATE SYNTHASE"/>
    <property type="match status" value="1"/>
</dbReference>
<dbReference type="EMBL" id="QFFF01000001">
    <property type="protein sequence ID" value="PWG03214.1"/>
    <property type="molecule type" value="Genomic_DNA"/>
</dbReference>
<evidence type="ECO:0000313" key="6">
    <source>
        <dbReference type="EMBL" id="PWG03214.1"/>
    </source>
</evidence>
<keyword evidence="7" id="KW-1185">Reference proteome</keyword>
<dbReference type="Pfam" id="PF04715">
    <property type="entry name" value="Anth_synt_I_N"/>
    <property type="match status" value="1"/>
</dbReference>
<evidence type="ECO:0000256" key="2">
    <source>
        <dbReference type="ARBA" id="ARBA00023239"/>
    </source>
</evidence>
<evidence type="ECO:0000259" key="4">
    <source>
        <dbReference type="Pfam" id="PF00425"/>
    </source>
</evidence>
<name>A0A2U2J4H0_9SPHN</name>
<dbReference type="OrthoDB" id="9803598at2"/>
<dbReference type="InterPro" id="IPR015890">
    <property type="entry name" value="Chorismate_C"/>
</dbReference>
<dbReference type="InterPro" id="IPR006805">
    <property type="entry name" value="Anth_synth_I_N"/>
</dbReference>
<feature type="domain" description="Chorismate-utilising enzyme C-terminal" evidence="4">
    <location>
        <begin position="247"/>
        <end position="503"/>
    </location>
</feature>
<evidence type="ECO:0000313" key="7">
    <source>
        <dbReference type="Proteomes" id="UP000245916"/>
    </source>
</evidence>